<organism evidence="9 10">
    <name type="scientific">Xylanibacillus composti</name>
    <dbReference type="NCBI Taxonomy" id="1572762"/>
    <lineage>
        <taxon>Bacteria</taxon>
        <taxon>Bacillati</taxon>
        <taxon>Bacillota</taxon>
        <taxon>Bacilli</taxon>
        <taxon>Bacillales</taxon>
        <taxon>Paenibacillaceae</taxon>
        <taxon>Xylanibacillus</taxon>
    </lineage>
</organism>
<gene>
    <name evidence="9" type="ORF">XYCOK13_01940</name>
</gene>
<dbReference type="PANTHER" id="PTHR46577">
    <property type="entry name" value="HTH-TYPE TRANSCRIPTIONAL REGULATORY PROTEIN GABR"/>
    <property type="match status" value="1"/>
</dbReference>
<dbReference type="CDD" id="cd07377">
    <property type="entry name" value="WHTH_GntR"/>
    <property type="match status" value="1"/>
</dbReference>
<comment type="similarity">
    <text evidence="2">In the C-terminal section; belongs to the class-I pyridoxal-phosphate-dependent aminotransferase family.</text>
</comment>
<dbReference type="SUPFAM" id="SSF53383">
    <property type="entry name" value="PLP-dependent transferases"/>
    <property type="match status" value="1"/>
</dbReference>
<dbReference type="InterPro" id="IPR036388">
    <property type="entry name" value="WH-like_DNA-bd_sf"/>
</dbReference>
<dbReference type="CDD" id="cd00609">
    <property type="entry name" value="AAT_like"/>
    <property type="match status" value="1"/>
</dbReference>
<keyword evidence="7" id="KW-0804">Transcription</keyword>
<dbReference type="Pfam" id="PF00392">
    <property type="entry name" value="GntR"/>
    <property type="match status" value="1"/>
</dbReference>
<keyword evidence="3" id="KW-0808">Transferase</keyword>
<dbReference type="EMBL" id="BOVK01000003">
    <property type="protein sequence ID" value="GIQ67370.1"/>
    <property type="molecule type" value="Genomic_DNA"/>
</dbReference>
<evidence type="ECO:0000256" key="1">
    <source>
        <dbReference type="ARBA" id="ARBA00001933"/>
    </source>
</evidence>
<evidence type="ECO:0000256" key="7">
    <source>
        <dbReference type="ARBA" id="ARBA00023163"/>
    </source>
</evidence>
<evidence type="ECO:0000259" key="8">
    <source>
        <dbReference type="PROSITE" id="PS50949"/>
    </source>
</evidence>
<name>A0A8J4M0R8_9BACL</name>
<comment type="cofactor">
    <cofactor evidence="1">
        <name>pyridoxal 5'-phosphate</name>
        <dbReference type="ChEBI" id="CHEBI:597326"/>
    </cofactor>
</comment>
<evidence type="ECO:0000313" key="10">
    <source>
        <dbReference type="Proteomes" id="UP000677918"/>
    </source>
</evidence>
<dbReference type="PRINTS" id="PR00035">
    <property type="entry name" value="HTHGNTR"/>
</dbReference>
<feature type="domain" description="HTH gntR-type" evidence="8">
    <location>
        <begin position="15"/>
        <end position="83"/>
    </location>
</feature>
<dbReference type="RefSeq" id="WP_213409971.1">
    <property type="nucleotide sequence ID" value="NZ_BOVK01000003.1"/>
</dbReference>
<evidence type="ECO:0000256" key="2">
    <source>
        <dbReference type="ARBA" id="ARBA00005384"/>
    </source>
</evidence>
<dbReference type="InterPro" id="IPR000524">
    <property type="entry name" value="Tscrpt_reg_HTH_GntR"/>
</dbReference>
<accession>A0A8J4M0R8</accession>
<dbReference type="InterPro" id="IPR015424">
    <property type="entry name" value="PyrdxlP-dep_Trfase"/>
</dbReference>
<dbReference type="Pfam" id="PF00155">
    <property type="entry name" value="Aminotran_1_2"/>
    <property type="match status" value="1"/>
</dbReference>
<dbReference type="Gene3D" id="3.40.640.10">
    <property type="entry name" value="Type I PLP-dependent aspartate aminotransferase-like (Major domain)"/>
    <property type="match status" value="1"/>
</dbReference>
<dbReference type="PANTHER" id="PTHR46577:SF1">
    <property type="entry name" value="HTH-TYPE TRANSCRIPTIONAL REGULATORY PROTEIN GABR"/>
    <property type="match status" value="1"/>
</dbReference>
<keyword evidence="4" id="KW-0663">Pyridoxal phosphate</keyword>
<comment type="caution">
    <text evidence="9">The sequence shown here is derived from an EMBL/GenBank/DDBJ whole genome shotgun (WGS) entry which is preliminary data.</text>
</comment>
<keyword evidence="10" id="KW-1185">Reference proteome</keyword>
<protein>
    <submittedName>
        <fullName evidence="9">GntR family transcriptional regulator</fullName>
    </submittedName>
</protein>
<keyword evidence="5" id="KW-0805">Transcription regulation</keyword>
<dbReference type="GO" id="GO:0003700">
    <property type="term" value="F:DNA-binding transcription factor activity"/>
    <property type="evidence" value="ECO:0007669"/>
    <property type="project" value="InterPro"/>
</dbReference>
<evidence type="ECO:0000313" key="9">
    <source>
        <dbReference type="EMBL" id="GIQ67370.1"/>
    </source>
</evidence>
<evidence type="ECO:0000256" key="3">
    <source>
        <dbReference type="ARBA" id="ARBA00022576"/>
    </source>
</evidence>
<reference evidence="9" key="1">
    <citation type="submission" date="2021-04" db="EMBL/GenBank/DDBJ databases">
        <title>Draft genome sequence of Xylanibacillus composti strain K13.</title>
        <authorList>
            <person name="Uke A."/>
            <person name="Chhe C."/>
            <person name="Baramee S."/>
            <person name="Kosugi A."/>
        </authorList>
    </citation>
    <scope>NUCLEOTIDE SEQUENCE</scope>
    <source>
        <strain evidence="9">K13</strain>
    </source>
</reference>
<dbReference type="GO" id="GO:0008483">
    <property type="term" value="F:transaminase activity"/>
    <property type="evidence" value="ECO:0007669"/>
    <property type="project" value="UniProtKB-KW"/>
</dbReference>
<keyword evidence="3" id="KW-0032">Aminotransferase</keyword>
<dbReference type="SUPFAM" id="SSF46785">
    <property type="entry name" value="Winged helix' DNA-binding domain"/>
    <property type="match status" value="1"/>
</dbReference>
<dbReference type="SMART" id="SM00345">
    <property type="entry name" value="HTH_GNTR"/>
    <property type="match status" value="1"/>
</dbReference>
<dbReference type="InterPro" id="IPR051446">
    <property type="entry name" value="HTH_trans_reg/aminotransferase"/>
</dbReference>
<dbReference type="InterPro" id="IPR036390">
    <property type="entry name" value="WH_DNA-bd_sf"/>
</dbReference>
<dbReference type="InterPro" id="IPR015421">
    <property type="entry name" value="PyrdxlP-dep_Trfase_major"/>
</dbReference>
<dbReference type="Proteomes" id="UP000677918">
    <property type="component" value="Unassembled WGS sequence"/>
</dbReference>
<evidence type="ECO:0000256" key="6">
    <source>
        <dbReference type="ARBA" id="ARBA00023125"/>
    </source>
</evidence>
<dbReference type="PROSITE" id="PS50949">
    <property type="entry name" value="HTH_GNTR"/>
    <property type="match status" value="1"/>
</dbReference>
<dbReference type="Gene3D" id="1.10.10.10">
    <property type="entry name" value="Winged helix-like DNA-binding domain superfamily/Winged helix DNA-binding domain"/>
    <property type="match status" value="1"/>
</dbReference>
<dbReference type="AlphaFoldDB" id="A0A8J4M0R8"/>
<dbReference type="GO" id="GO:0003677">
    <property type="term" value="F:DNA binding"/>
    <property type="evidence" value="ECO:0007669"/>
    <property type="project" value="UniProtKB-KW"/>
</dbReference>
<dbReference type="GO" id="GO:0030170">
    <property type="term" value="F:pyridoxal phosphate binding"/>
    <property type="evidence" value="ECO:0007669"/>
    <property type="project" value="InterPro"/>
</dbReference>
<dbReference type="InterPro" id="IPR004839">
    <property type="entry name" value="Aminotransferase_I/II_large"/>
</dbReference>
<sequence>MDFVIHYHRHREKAKSETEAVYQAIREAIIQGTLKRGVRLPSTRELAVGLGLSRGTVNLVYEMLAAEGYVEAAVGRGTFVAYDVGKSVFPASGTHADVPLSEWGRRMTEAAPLAQREIMANTAYEGADASTEHEAGKSMISFTLQGPDISMFPMTEWKRVMYAQVREVYGPGQADGCEAAGYLPLREAIARMLGRARGIQADAQDIAIVHGSMQAIFLLAQLLLQSSDRAIVEEPGYGGIYRAVRSTGADMVAAPVDEQGLVPKDWEAKLLFVTAGRQFPTGAVLSMARRQQLLRWASRTRAFIVEDDYDSEFRYRGKPVEPLKALDTEGRVVYIGSFSKSMPAALRIGYAVLPPGLRRPFVQAQRLAEPHASGLAEQRALAAFLNEGSYEKHLRRMKRIYARRRELLRMELNDRLSQRFKLFPADAGLHLFARWNGNADEYKRVLAACRQAGVEWTDGAAYYVTAGHPPAACFGFAHLHEEQISRGVQRIQQVLNRMELLD</sequence>
<keyword evidence="6" id="KW-0238">DNA-binding</keyword>
<evidence type="ECO:0000256" key="5">
    <source>
        <dbReference type="ARBA" id="ARBA00023015"/>
    </source>
</evidence>
<proteinExistence type="inferred from homology"/>
<evidence type="ECO:0000256" key="4">
    <source>
        <dbReference type="ARBA" id="ARBA00022898"/>
    </source>
</evidence>